<comment type="similarity">
    <text evidence="2">Belongs to the class-II pyridoxal-phosphate-dependent aminotransferase family. Histidinol-phosphate aminotransferase subfamily.</text>
</comment>
<dbReference type="InterPro" id="IPR015422">
    <property type="entry name" value="PyrdxlP-dep_Trfase_small"/>
</dbReference>
<dbReference type="Proteomes" id="UP000095463">
    <property type="component" value="Unassembled WGS sequence"/>
</dbReference>
<evidence type="ECO:0000256" key="4">
    <source>
        <dbReference type="ARBA" id="ARBA00022679"/>
    </source>
</evidence>
<evidence type="ECO:0000313" key="9">
    <source>
        <dbReference type="EMBL" id="OEO30293.1"/>
    </source>
</evidence>
<protein>
    <submittedName>
        <fullName evidence="9">Histidinol-phosphate aminotransferase</fullName>
    </submittedName>
</protein>
<evidence type="ECO:0000313" key="10">
    <source>
        <dbReference type="Proteomes" id="UP000095463"/>
    </source>
</evidence>
<feature type="domain" description="Aminotransferase class I/classII large" evidence="8">
    <location>
        <begin position="37"/>
        <end position="356"/>
    </location>
</feature>
<keyword evidence="5 7" id="KW-0663">Pyridoxal phosphate</keyword>
<dbReference type="Gene3D" id="3.40.640.10">
    <property type="entry name" value="Type I PLP-dependent aspartate aminotransferase-like (Major domain)"/>
    <property type="match status" value="1"/>
</dbReference>
<organism evidence="9 10">
    <name type="scientific">Devosia insulae DS-56</name>
    <dbReference type="NCBI Taxonomy" id="1116389"/>
    <lineage>
        <taxon>Bacteria</taxon>
        <taxon>Pseudomonadati</taxon>
        <taxon>Pseudomonadota</taxon>
        <taxon>Alphaproteobacteria</taxon>
        <taxon>Hyphomicrobiales</taxon>
        <taxon>Devosiaceae</taxon>
        <taxon>Devosia</taxon>
    </lineage>
</organism>
<evidence type="ECO:0000256" key="7">
    <source>
        <dbReference type="RuleBase" id="RU003693"/>
    </source>
</evidence>
<sequence>MRPILTPLAQSLPSTVPFTGPEALERRSGVPFRARVGANESGFGPSPKVIAAIAAAAGGVWMYGDPEVHDLKAALAAHLGIPAANVAIGEGIDGLHGLIARLITEPGDVAVTSLGAYPTFNYHVAGFGGRIVTVPYAGHHEDLGALAEAARRERAKVIYLSNPDNPMGTWWSATEIERFIAEVPEETLILLDEAYCETAPADTLPALDIDRPNVIRTRTFSKAYGLAGMRVGYAIGEASFIKAFDKVRNHFGVTRLSQIAAMAALADQDWLAQVVAKVAAGRERIHAIAAGSGLAAVPSATNFVAVDCGRDGDYAMRVLKALEARGVFVRKPMAPGLDRHVRISVGRDEELDVVAAELPGALRGAD</sequence>
<dbReference type="InterPro" id="IPR004839">
    <property type="entry name" value="Aminotransferase_I/II_large"/>
</dbReference>
<dbReference type="GO" id="GO:0008483">
    <property type="term" value="F:transaminase activity"/>
    <property type="evidence" value="ECO:0007669"/>
    <property type="project" value="UniProtKB-KW"/>
</dbReference>
<evidence type="ECO:0000256" key="1">
    <source>
        <dbReference type="ARBA" id="ARBA00001933"/>
    </source>
</evidence>
<dbReference type="RefSeq" id="WP_069910500.1">
    <property type="nucleotide sequence ID" value="NZ_LAJE02000219.1"/>
</dbReference>
<dbReference type="OrthoDB" id="9809616at2"/>
<keyword evidence="10" id="KW-1185">Reference proteome</keyword>
<evidence type="ECO:0000256" key="5">
    <source>
        <dbReference type="ARBA" id="ARBA00022898"/>
    </source>
</evidence>
<comment type="caution">
    <text evidence="9">The sequence shown here is derived from an EMBL/GenBank/DDBJ whole genome shotgun (WGS) entry which is preliminary data.</text>
</comment>
<dbReference type="InterPro" id="IPR015424">
    <property type="entry name" value="PyrdxlP-dep_Trfase"/>
</dbReference>
<dbReference type="InterPro" id="IPR001917">
    <property type="entry name" value="Aminotrans_II_pyridoxalP_BS"/>
</dbReference>
<dbReference type="GO" id="GO:0030170">
    <property type="term" value="F:pyridoxal phosphate binding"/>
    <property type="evidence" value="ECO:0007669"/>
    <property type="project" value="InterPro"/>
</dbReference>
<keyword evidence="4" id="KW-0808">Transferase</keyword>
<gene>
    <name evidence="9" type="ORF">VW23_022125</name>
</gene>
<comment type="cofactor">
    <cofactor evidence="1 7">
        <name>pyridoxal 5'-phosphate</name>
        <dbReference type="ChEBI" id="CHEBI:597326"/>
    </cofactor>
</comment>
<reference evidence="9 10" key="1">
    <citation type="journal article" date="2015" name="Genome Announc.">
        <title>Genome Assemblies of Three Soil-Associated Devosia species: D. insulae, D. limi, and D. soli.</title>
        <authorList>
            <person name="Hassan Y.I."/>
            <person name="Lepp D."/>
            <person name="Zhou T."/>
        </authorList>
    </citation>
    <scope>NUCLEOTIDE SEQUENCE [LARGE SCALE GENOMIC DNA]</scope>
    <source>
        <strain evidence="9 10">DS-56</strain>
    </source>
</reference>
<dbReference type="SUPFAM" id="SSF53383">
    <property type="entry name" value="PLP-dependent transferases"/>
    <property type="match status" value="1"/>
</dbReference>
<dbReference type="PANTHER" id="PTHR43643:SF3">
    <property type="entry name" value="HISTIDINOL-PHOSPHATE AMINOTRANSFERASE"/>
    <property type="match status" value="1"/>
</dbReference>
<dbReference type="Pfam" id="PF00155">
    <property type="entry name" value="Aminotran_1_2"/>
    <property type="match status" value="1"/>
</dbReference>
<proteinExistence type="inferred from homology"/>
<dbReference type="InterPro" id="IPR050106">
    <property type="entry name" value="HistidinolP_aminotransfase"/>
</dbReference>
<dbReference type="Gene3D" id="3.90.1150.10">
    <property type="entry name" value="Aspartate Aminotransferase, domain 1"/>
    <property type="match status" value="1"/>
</dbReference>
<dbReference type="NCBIfam" id="NF006014">
    <property type="entry name" value="PRK08153.1"/>
    <property type="match status" value="1"/>
</dbReference>
<accession>A0A1E5XNX5</accession>
<evidence type="ECO:0000256" key="6">
    <source>
        <dbReference type="ARBA" id="ARBA00029440"/>
    </source>
</evidence>
<evidence type="ECO:0000256" key="2">
    <source>
        <dbReference type="ARBA" id="ARBA00007970"/>
    </source>
</evidence>
<evidence type="ECO:0000256" key="3">
    <source>
        <dbReference type="ARBA" id="ARBA00022576"/>
    </source>
</evidence>
<dbReference type="EMBL" id="LAJE02000219">
    <property type="protein sequence ID" value="OEO30293.1"/>
    <property type="molecule type" value="Genomic_DNA"/>
</dbReference>
<keyword evidence="3 9" id="KW-0032">Aminotransferase</keyword>
<dbReference type="CDD" id="cd00609">
    <property type="entry name" value="AAT_like"/>
    <property type="match status" value="1"/>
</dbReference>
<evidence type="ECO:0000259" key="8">
    <source>
        <dbReference type="Pfam" id="PF00155"/>
    </source>
</evidence>
<dbReference type="InterPro" id="IPR015421">
    <property type="entry name" value="PyrdxlP-dep_Trfase_major"/>
</dbReference>
<dbReference type="AlphaFoldDB" id="A0A1E5XNX5"/>
<name>A0A1E5XNX5_9HYPH</name>
<dbReference type="PROSITE" id="PS00599">
    <property type="entry name" value="AA_TRANSFER_CLASS_2"/>
    <property type="match status" value="1"/>
</dbReference>
<comment type="pathway">
    <text evidence="6">Amino-acid biosynthesis.</text>
</comment>
<dbReference type="PANTHER" id="PTHR43643">
    <property type="entry name" value="HISTIDINOL-PHOSPHATE AMINOTRANSFERASE 2"/>
    <property type="match status" value="1"/>
</dbReference>